<keyword evidence="1" id="KW-1133">Transmembrane helix</keyword>
<feature type="transmembrane region" description="Helical" evidence="1">
    <location>
        <begin position="262"/>
        <end position="284"/>
    </location>
</feature>
<feature type="transmembrane region" description="Helical" evidence="1">
    <location>
        <begin position="153"/>
        <end position="170"/>
    </location>
</feature>
<dbReference type="Proteomes" id="UP000293331">
    <property type="component" value="Unassembled WGS sequence"/>
</dbReference>
<comment type="caution">
    <text evidence="2">The sequence shown here is derived from an EMBL/GenBank/DDBJ whole genome shotgun (WGS) entry which is preliminary data.</text>
</comment>
<keyword evidence="1" id="KW-0472">Membrane</keyword>
<sequence>MQKSYTPIHRIILLTVFVVVTVLGVLTIITPSAIFPDASWGFLVMRSMQMGGAFNVLTKPDQQNIASNVSEFISWWSPGQYLLPHFFKTIFGLNTGQAAAVTTALCQIIGLAGFYSFFKKAGFTPLITALSLVVIICQQAFFTPYIFYTGGEILLFAFTGWFLYGCLVFTKANWKFALFVLLSGWIGFICKSSFIWIYAAGLLFTWVQISKGLSGIRAWVLKGFWVAIPAVASVVVIYILYLNKGVNPSSGSNGFDLSWKTLAFPIASPLLSGFSVDDLFNGLIFHNDDAILSPGWVMLVILLLAVLSVVLIYAIYRNAPNKSYQAILIIFYSVSILFFGSAYMRKLDISYEARHFRVMGLLIIPGLLHLFSHYKMVFRVALGLAIGGIMFFTIQFYLTGYYGLKNYTAYGTSGIGQQFIDQQSLNYIKLLDDRNKNATFVFFSPDIGLEIQHNRAIILPALSKDININFDEYLHKGHAGPLYILMPSHYIGIRASVILKSFPGYKGFSLKELSDDYVLYFATKAR</sequence>
<evidence type="ECO:0000313" key="2">
    <source>
        <dbReference type="EMBL" id="RYU91665.1"/>
    </source>
</evidence>
<name>A0A4Q5LQF0_9SPHI</name>
<dbReference type="OrthoDB" id="796333at2"/>
<protein>
    <recommendedName>
        <fullName evidence="4">Glycosyltransferase RgtA/B/C/D-like domain-containing protein</fullName>
    </recommendedName>
</protein>
<feature type="transmembrane region" description="Helical" evidence="1">
    <location>
        <begin position="176"/>
        <end position="207"/>
    </location>
</feature>
<feature type="transmembrane region" description="Helical" evidence="1">
    <location>
        <begin position="12"/>
        <end position="34"/>
    </location>
</feature>
<feature type="transmembrane region" description="Helical" evidence="1">
    <location>
        <begin position="380"/>
        <end position="398"/>
    </location>
</feature>
<organism evidence="2 3">
    <name type="scientific">Mucilaginibacter terrigena</name>
    <dbReference type="NCBI Taxonomy" id="2492395"/>
    <lineage>
        <taxon>Bacteria</taxon>
        <taxon>Pseudomonadati</taxon>
        <taxon>Bacteroidota</taxon>
        <taxon>Sphingobacteriia</taxon>
        <taxon>Sphingobacteriales</taxon>
        <taxon>Sphingobacteriaceae</taxon>
        <taxon>Mucilaginibacter</taxon>
    </lineage>
</organism>
<dbReference type="RefSeq" id="WP_129875922.1">
    <property type="nucleotide sequence ID" value="NZ_SEWG01000002.1"/>
</dbReference>
<evidence type="ECO:0000313" key="3">
    <source>
        <dbReference type="Proteomes" id="UP000293331"/>
    </source>
</evidence>
<gene>
    <name evidence="2" type="ORF">EWM62_06930</name>
</gene>
<reference evidence="2 3" key="1">
    <citation type="submission" date="2019-02" db="EMBL/GenBank/DDBJ databases">
        <title>Bacterial novel species Mucilaginibacter sp. 17JY9-4 isolated from soil.</title>
        <authorList>
            <person name="Jung H.-Y."/>
        </authorList>
    </citation>
    <scope>NUCLEOTIDE SEQUENCE [LARGE SCALE GENOMIC DNA]</scope>
    <source>
        <strain evidence="2 3">17JY9-4</strain>
    </source>
</reference>
<feature type="transmembrane region" description="Helical" evidence="1">
    <location>
        <begin position="98"/>
        <end position="117"/>
    </location>
</feature>
<keyword evidence="3" id="KW-1185">Reference proteome</keyword>
<dbReference type="EMBL" id="SEWG01000002">
    <property type="protein sequence ID" value="RYU91665.1"/>
    <property type="molecule type" value="Genomic_DNA"/>
</dbReference>
<proteinExistence type="predicted"/>
<keyword evidence="1" id="KW-0812">Transmembrane</keyword>
<feature type="transmembrane region" description="Helical" evidence="1">
    <location>
        <begin position="219"/>
        <end position="242"/>
    </location>
</feature>
<evidence type="ECO:0008006" key="4">
    <source>
        <dbReference type="Google" id="ProtNLM"/>
    </source>
</evidence>
<feature type="transmembrane region" description="Helical" evidence="1">
    <location>
        <begin position="296"/>
        <end position="316"/>
    </location>
</feature>
<evidence type="ECO:0000256" key="1">
    <source>
        <dbReference type="SAM" id="Phobius"/>
    </source>
</evidence>
<accession>A0A4Q5LQF0</accession>
<feature type="transmembrane region" description="Helical" evidence="1">
    <location>
        <begin position="356"/>
        <end position="374"/>
    </location>
</feature>
<feature type="transmembrane region" description="Helical" evidence="1">
    <location>
        <begin position="123"/>
        <end position="141"/>
    </location>
</feature>
<dbReference type="AlphaFoldDB" id="A0A4Q5LQF0"/>
<feature type="transmembrane region" description="Helical" evidence="1">
    <location>
        <begin position="322"/>
        <end position="344"/>
    </location>
</feature>